<evidence type="ECO:0000313" key="2">
    <source>
        <dbReference type="EMBL" id="KAE9401482.1"/>
    </source>
</evidence>
<feature type="chain" id="PRO_5025341834" evidence="1">
    <location>
        <begin position="26"/>
        <end position="496"/>
    </location>
</feature>
<dbReference type="PANTHER" id="PTHR35204">
    <property type="entry name" value="YALI0A21131P"/>
    <property type="match status" value="1"/>
</dbReference>
<dbReference type="InterPro" id="IPR038921">
    <property type="entry name" value="YOR389W-like"/>
</dbReference>
<dbReference type="OrthoDB" id="10261782at2759"/>
<dbReference type="Proteomes" id="UP000799118">
    <property type="component" value="Unassembled WGS sequence"/>
</dbReference>
<name>A0A6A4HQX4_9AGAR</name>
<reference evidence="2" key="1">
    <citation type="journal article" date="2019" name="Environ. Microbiol.">
        <title>Fungal ecological strategies reflected in gene transcription - a case study of two litter decomposers.</title>
        <authorList>
            <person name="Barbi F."/>
            <person name="Kohler A."/>
            <person name="Barry K."/>
            <person name="Baskaran P."/>
            <person name="Daum C."/>
            <person name="Fauchery L."/>
            <person name="Ihrmark K."/>
            <person name="Kuo A."/>
            <person name="LaButti K."/>
            <person name="Lipzen A."/>
            <person name="Morin E."/>
            <person name="Grigoriev I.V."/>
            <person name="Henrissat B."/>
            <person name="Lindahl B."/>
            <person name="Martin F."/>
        </authorList>
    </citation>
    <scope>NUCLEOTIDE SEQUENCE</scope>
    <source>
        <strain evidence="2">JB14</strain>
    </source>
</reference>
<organism evidence="2 3">
    <name type="scientific">Gymnopus androsaceus JB14</name>
    <dbReference type="NCBI Taxonomy" id="1447944"/>
    <lineage>
        <taxon>Eukaryota</taxon>
        <taxon>Fungi</taxon>
        <taxon>Dikarya</taxon>
        <taxon>Basidiomycota</taxon>
        <taxon>Agaricomycotina</taxon>
        <taxon>Agaricomycetes</taxon>
        <taxon>Agaricomycetidae</taxon>
        <taxon>Agaricales</taxon>
        <taxon>Marasmiineae</taxon>
        <taxon>Omphalotaceae</taxon>
        <taxon>Gymnopus</taxon>
    </lineage>
</organism>
<proteinExistence type="predicted"/>
<dbReference type="PANTHER" id="PTHR35204:SF1">
    <property type="entry name" value="ENTEROTOXIN"/>
    <property type="match status" value="1"/>
</dbReference>
<keyword evidence="3" id="KW-1185">Reference proteome</keyword>
<keyword evidence="1" id="KW-0732">Signal</keyword>
<sequence length="496" mass="56391">MINRHLFFALLPVLLALSWLTTAQAAQFVADLDSQWVDLEPSPNDTANLIFNTVYSVTMSWPNRRYRNGHAIVPGIIPAGTLLFHGRGDPHIPVTPEWTALDSELSMLYCGLLSADDKECWLLTLVVERPLRVLYFDGYSGLKFPNGTIDSQDVITWGRVIPEKAQEEPLRIAELCRWGERFGLDGFVRLHTTHEVMLCDFSNGLKIDSLLPIKVPYKFPFPPIPNDTRSLPLDALGMGEILSSKRTDEYPGDTRIQLHFHRLVSFYDLSIAPSLVSQRFGQHRLQHRVLGISQADIVTVKARIEDELVEEKWANPLSGINWSSMFHRVVQYYSGRLELIQLDLNSENDSSNDILRKIFLQLRGMIQPYDIFSARPTDGSADDRSWAKPVHEACATAHTRFISTLKNLTPSERLMGGAIEDTNREICRIITRMWADGVNHNAEDRQCDSDTVGRLHTQWKQDIDGLISWLDWSAWLKCKPACSLEMSVQYPSISFV</sequence>
<dbReference type="EMBL" id="ML769445">
    <property type="protein sequence ID" value="KAE9401482.1"/>
    <property type="molecule type" value="Genomic_DNA"/>
</dbReference>
<evidence type="ECO:0000256" key="1">
    <source>
        <dbReference type="SAM" id="SignalP"/>
    </source>
</evidence>
<accession>A0A6A4HQX4</accession>
<gene>
    <name evidence="2" type="ORF">BT96DRAFT_856427</name>
</gene>
<feature type="signal peptide" evidence="1">
    <location>
        <begin position="1"/>
        <end position="25"/>
    </location>
</feature>
<dbReference type="AlphaFoldDB" id="A0A6A4HQX4"/>
<evidence type="ECO:0000313" key="3">
    <source>
        <dbReference type="Proteomes" id="UP000799118"/>
    </source>
</evidence>
<protein>
    <submittedName>
        <fullName evidence="2">Uncharacterized protein</fullName>
    </submittedName>
</protein>